<keyword evidence="1" id="KW-1185">Reference proteome</keyword>
<dbReference type="RefSeq" id="XP_011082215.1">
    <property type="nucleotide sequence ID" value="XM_011083913.1"/>
</dbReference>
<dbReference type="Gene3D" id="3.30.420.10">
    <property type="entry name" value="Ribonuclease H-like superfamily/Ribonuclease H"/>
    <property type="match status" value="1"/>
</dbReference>
<dbReference type="AlphaFoldDB" id="A0A6I9TBQ3"/>
<organism evidence="1 2">
    <name type="scientific">Sesamum indicum</name>
    <name type="common">Oriental sesame</name>
    <name type="synonym">Sesamum orientale</name>
    <dbReference type="NCBI Taxonomy" id="4182"/>
    <lineage>
        <taxon>Eukaryota</taxon>
        <taxon>Viridiplantae</taxon>
        <taxon>Streptophyta</taxon>
        <taxon>Embryophyta</taxon>
        <taxon>Tracheophyta</taxon>
        <taxon>Spermatophyta</taxon>
        <taxon>Magnoliopsida</taxon>
        <taxon>eudicotyledons</taxon>
        <taxon>Gunneridae</taxon>
        <taxon>Pentapetalae</taxon>
        <taxon>asterids</taxon>
        <taxon>lamiids</taxon>
        <taxon>Lamiales</taxon>
        <taxon>Pedaliaceae</taxon>
        <taxon>Sesamum</taxon>
    </lineage>
</organism>
<name>A0A6I9TBQ3_SESIN</name>
<dbReference type="PANTHER" id="PTHR48475:SF2">
    <property type="entry name" value="RIBONUCLEASE H"/>
    <property type="match status" value="1"/>
</dbReference>
<dbReference type="PANTHER" id="PTHR48475">
    <property type="entry name" value="RIBONUCLEASE H"/>
    <property type="match status" value="1"/>
</dbReference>
<evidence type="ECO:0000313" key="1">
    <source>
        <dbReference type="Proteomes" id="UP000504604"/>
    </source>
</evidence>
<dbReference type="InterPro" id="IPR036397">
    <property type="entry name" value="RNaseH_sf"/>
</dbReference>
<sequence length="219" mass="25360">MTQYLAKVKEMMGKFDRCTINQIPRDENARADALSKFGSMMEGVKDRKITVMVKSVPVIEEKHLKTRLEGAKRAWVEELLGVLWACRTTPQIATGETPFYLFYGSKVVIPAEIREETTRVVQYEPKENSQERSFDLTVIEEGRDRAYAKILRYKSMMTKSYNRRVRSRSFQVGDLVLKKVEVTKHVGKLDPTWEGPYKVVEIRKKGTYTLQDMEGKNLP</sequence>
<accession>A0A6I9TBQ3</accession>
<dbReference type="InParanoid" id="A0A6I9TBQ3"/>
<reference evidence="2" key="1">
    <citation type="submission" date="2025-08" db="UniProtKB">
        <authorList>
            <consortium name="RefSeq"/>
        </authorList>
    </citation>
    <scope>IDENTIFICATION</scope>
</reference>
<dbReference type="OrthoDB" id="1744372at2759"/>
<dbReference type="GO" id="GO:0003676">
    <property type="term" value="F:nucleic acid binding"/>
    <property type="evidence" value="ECO:0007669"/>
    <property type="project" value="InterPro"/>
</dbReference>
<dbReference type="GeneID" id="105165037"/>
<proteinExistence type="predicted"/>
<evidence type="ECO:0000313" key="2">
    <source>
        <dbReference type="RefSeq" id="XP_011082215.1"/>
    </source>
</evidence>
<gene>
    <name evidence="2" type="primary">LOC105165037</name>
</gene>
<dbReference type="KEGG" id="sind:105165037"/>
<protein>
    <submittedName>
        <fullName evidence="2">Uncharacterized protein LOC105165037</fullName>
    </submittedName>
</protein>
<dbReference type="Proteomes" id="UP000504604">
    <property type="component" value="Linkage group LG6"/>
</dbReference>